<evidence type="ECO:0000256" key="1">
    <source>
        <dbReference type="SAM" id="MobiDB-lite"/>
    </source>
</evidence>
<evidence type="ECO:0000313" key="2">
    <source>
        <dbReference type="EMBL" id="WCZ38245.1"/>
    </source>
</evidence>
<sequence>MGNLTSTVTESVTGKRSKQPLTPETAGVLGADWQQLAAKAAQAENDMREVSEGAPVASAERDVQGVAKDVIKASQDSRQKTNNRRRKQAVVSQSMTSRRSSSKSHNDIEMEF</sequence>
<feature type="compositionally biased region" description="Basic and acidic residues" evidence="1">
    <location>
        <begin position="59"/>
        <end position="79"/>
    </location>
</feature>
<dbReference type="EMBL" id="CP063194">
    <property type="protein sequence ID" value="WCZ38245.1"/>
    <property type="molecule type" value="Genomic_DNA"/>
</dbReference>
<feature type="region of interest" description="Disordered" evidence="1">
    <location>
        <begin position="1"/>
        <end position="27"/>
    </location>
</feature>
<reference evidence="2 3" key="1">
    <citation type="submission" date="2020-10" db="EMBL/GenBank/DDBJ databases">
        <title>Complete genome sequence of Corynebacterium jeddahense DSM 45997, type strain of Corynebacterium jeddahense.</title>
        <authorList>
            <person name="Busche T."/>
            <person name="Kalinowski J."/>
            <person name="Ruckert C."/>
        </authorList>
    </citation>
    <scope>NUCLEOTIDE SEQUENCE [LARGE SCALE GENOMIC DNA]</scope>
    <source>
        <strain evidence="2 3">DSM 45997</strain>
    </source>
</reference>
<gene>
    <name evidence="2" type="ORF">CJEDD_03125</name>
</gene>
<dbReference type="Proteomes" id="UP001218071">
    <property type="component" value="Chromosome"/>
</dbReference>
<name>A0ABY7UHQ6_9CORY</name>
<protein>
    <submittedName>
        <fullName evidence="2">Uncharacterized protein</fullName>
    </submittedName>
</protein>
<organism evidence="2 3">
    <name type="scientific">Corynebacterium jeddahense</name>
    <dbReference type="NCBI Taxonomy" id="1414719"/>
    <lineage>
        <taxon>Bacteria</taxon>
        <taxon>Bacillati</taxon>
        <taxon>Actinomycetota</taxon>
        <taxon>Actinomycetes</taxon>
        <taxon>Mycobacteriales</taxon>
        <taxon>Corynebacteriaceae</taxon>
        <taxon>Corynebacterium</taxon>
    </lineage>
</organism>
<keyword evidence="3" id="KW-1185">Reference proteome</keyword>
<feature type="compositionally biased region" description="Polar residues" evidence="1">
    <location>
        <begin position="1"/>
        <end position="22"/>
    </location>
</feature>
<evidence type="ECO:0000313" key="3">
    <source>
        <dbReference type="Proteomes" id="UP001218071"/>
    </source>
</evidence>
<feature type="region of interest" description="Disordered" evidence="1">
    <location>
        <begin position="39"/>
        <end position="112"/>
    </location>
</feature>
<dbReference type="RefSeq" id="WP_157034498.1">
    <property type="nucleotide sequence ID" value="NZ_CBYN010000076.1"/>
</dbReference>
<proteinExistence type="predicted"/>
<accession>A0ABY7UHQ6</accession>